<keyword evidence="1" id="KW-0812">Transmembrane</keyword>
<sequence length="157" mass="17207">MQRPIRNGFMGAVGLIIFYFIIMGLSSGSWSDTISQFKELWYWMILLSAGFGTQIGLYSNLKTQISLLRPDKNIGTSVGQAKSVAATSTGTSATAMVACCAHHLSEVLPLIGLSAASVFLTRYQIPLIIFGVFMNLLGIVYMIKQIRKVKTHIINSK</sequence>
<organism evidence="2 3">
    <name type="scientific">Candidatus Roizmanbacteria bacterium RIFCSPHIGHO2_01_FULL_39_8</name>
    <dbReference type="NCBI Taxonomy" id="1802033"/>
    <lineage>
        <taxon>Bacteria</taxon>
        <taxon>Candidatus Roizmaniibacteriota</taxon>
    </lineage>
</organism>
<feature type="transmembrane region" description="Helical" evidence="1">
    <location>
        <begin position="124"/>
        <end position="143"/>
    </location>
</feature>
<name>A0A1F7GRU1_9BACT</name>
<dbReference type="Proteomes" id="UP000177026">
    <property type="component" value="Unassembled WGS sequence"/>
</dbReference>
<keyword evidence="1" id="KW-1133">Transmembrane helix</keyword>
<protein>
    <submittedName>
        <fullName evidence="2">Uncharacterized protein</fullName>
    </submittedName>
</protein>
<feature type="transmembrane region" description="Helical" evidence="1">
    <location>
        <begin position="7"/>
        <end position="28"/>
    </location>
</feature>
<gene>
    <name evidence="2" type="ORF">A2866_04475</name>
</gene>
<keyword evidence="1" id="KW-0472">Membrane</keyword>
<evidence type="ECO:0000313" key="2">
    <source>
        <dbReference type="EMBL" id="OGK21690.1"/>
    </source>
</evidence>
<reference evidence="2 3" key="1">
    <citation type="journal article" date="2016" name="Nat. Commun.">
        <title>Thousands of microbial genomes shed light on interconnected biogeochemical processes in an aquifer system.</title>
        <authorList>
            <person name="Anantharaman K."/>
            <person name="Brown C.T."/>
            <person name="Hug L.A."/>
            <person name="Sharon I."/>
            <person name="Castelle C.J."/>
            <person name="Probst A.J."/>
            <person name="Thomas B.C."/>
            <person name="Singh A."/>
            <person name="Wilkins M.J."/>
            <person name="Karaoz U."/>
            <person name="Brodie E.L."/>
            <person name="Williams K.H."/>
            <person name="Hubbard S.S."/>
            <person name="Banfield J.F."/>
        </authorList>
    </citation>
    <scope>NUCLEOTIDE SEQUENCE [LARGE SCALE GENOMIC DNA]</scope>
</reference>
<evidence type="ECO:0000313" key="3">
    <source>
        <dbReference type="Proteomes" id="UP000177026"/>
    </source>
</evidence>
<feature type="transmembrane region" description="Helical" evidence="1">
    <location>
        <begin position="40"/>
        <end position="61"/>
    </location>
</feature>
<proteinExistence type="predicted"/>
<feature type="transmembrane region" description="Helical" evidence="1">
    <location>
        <begin position="82"/>
        <end position="104"/>
    </location>
</feature>
<evidence type="ECO:0000256" key="1">
    <source>
        <dbReference type="SAM" id="Phobius"/>
    </source>
</evidence>
<dbReference type="AlphaFoldDB" id="A0A1F7GRU1"/>
<dbReference type="EMBL" id="MFZI01000013">
    <property type="protein sequence ID" value="OGK21690.1"/>
    <property type="molecule type" value="Genomic_DNA"/>
</dbReference>
<accession>A0A1F7GRU1</accession>
<comment type="caution">
    <text evidence="2">The sequence shown here is derived from an EMBL/GenBank/DDBJ whole genome shotgun (WGS) entry which is preliminary data.</text>
</comment>